<dbReference type="AlphaFoldDB" id="A0A0M2SL03"/>
<dbReference type="OrthoDB" id="2874138at2"/>
<evidence type="ECO:0000256" key="1">
    <source>
        <dbReference type="SAM" id="MobiDB-lite"/>
    </source>
</evidence>
<keyword evidence="5" id="KW-1185">Reference proteome</keyword>
<proteinExistence type="predicted"/>
<evidence type="ECO:0000256" key="2">
    <source>
        <dbReference type="SAM" id="Phobius"/>
    </source>
</evidence>
<feature type="compositionally biased region" description="Basic and acidic residues" evidence="1">
    <location>
        <begin position="77"/>
        <end position="97"/>
    </location>
</feature>
<feature type="transmembrane region" description="Helical" evidence="2">
    <location>
        <begin position="107"/>
        <end position="128"/>
    </location>
</feature>
<evidence type="ECO:0000256" key="3">
    <source>
        <dbReference type="SAM" id="SignalP"/>
    </source>
</evidence>
<keyword evidence="3" id="KW-0732">Signal</keyword>
<evidence type="ECO:0000313" key="5">
    <source>
        <dbReference type="Proteomes" id="UP000034166"/>
    </source>
</evidence>
<feature type="region of interest" description="Disordered" evidence="1">
    <location>
        <begin position="28"/>
        <end position="100"/>
    </location>
</feature>
<accession>A0A0M2SL03</accession>
<dbReference type="EMBL" id="LAYY01000098">
    <property type="protein sequence ID" value="KKK34336.1"/>
    <property type="molecule type" value="Genomic_DNA"/>
</dbReference>
<dbReference type="Proteomes" id="UP000034166">
    <property type="component" value="Unassembled WGS sequence"/>
</dbReference>
<reference evidence="4 5" key="1">
    <citation type="submission" date="2015-04" db="EMBL/GenBank/DDBJ databases">
        <title>Taxonomic description and genome sequence of Bacillus campisalis sp. nov., a novel member of the genus Bacillus isolated from solar saltern.</title>
        <authorList>
            <person name="Mathan Kumar R."/>
            <person name="Kaur G."/>
            <person name="Kumar A."/>
            <person name="Singh N.K."/>
            <person name="Kaur N."/>
            <person name="Kumar N."/>
            <person name="Mayilraj S."/>
        </authorList>
    </citation>
    <scope>NUCLEOTIDE SEQUENCE [LARGE SCALE GENOMIC DNA]</scope>
    <source>
        <strain evidence="4 5">SA2-6</strain>
    </source>
</reference>
<keyword evidence="2" id="KW-0812">Transmembrane</keyword>
<comment type="caution">
    <text evidence="4">The sequence shown here is derived from an EMBL/GenBank/DDBJ whole genome shotgun (WGS) entry which is preliminary data.</text>
</comment>
<gene>
    <name evidence="4" type="ORF">WQ57_23215</name>
</gene>
<name>A0A0M2SL03_9BACI</name>
<organism evidence="4 5">
    <name type="scientific">Mesobacillus campisalis</name>
    <dbReference type="NCBI Taxonomy" id="1408103"/>
    <lineage>
        <taxon>Bacteria</taxon>
        <taxon>Bacillati</taxon>
        <taxon>Bacillota</taxon>
        <taxon>Bacilli</taxon>
        <taxon>Bacillales</taxon>
        <taxon>Bacillaceae</taxon>
        <taxon>Mesobacillus</taxon>
    </lineage>
</organism>
<evidence type="ECO:0000313" key="4">
    <source>
        <dbReference type="EMBL" id="KKK34336.1"/>
    </source>
</evidence>
<protein>
    <submittedName>
        <fullName evidence="4">Uncharacterized protein</fullName>
    </submittedName>
</protein>
<feature type="compositionally biased region" description="Basic and acidic residues" evidence="1">
    <location>
        <begin position="32"/>
        <end position="65"/>
    </location>
</feature>
<keyword evidence="2" id="KW-0472">Membrane</keyword>
<sequence>MYNRLLLIFTLVISFSFPFDAWADEGHGEEEDLKRAVETFRKGDVPENSEEKHMDSLHKEGHGDSHGTSSDEQSDSPTHEDGDGSHDEQGSHGHGEEIVEEGPNVKVLGIFGAINLSFLLIGVWNKWIRRKGE</sequence>
<dbReference type="RefSeq" id="WP_046526026.1">
    <property type="nucleotide sequence ID" value="NZ_LAYY01000098.1"/>
</dbReference>
<keyword evidence="2" id="KW-1133">Transmembrane helix</keyword>
<dbReference type="PATRIC" id="fig|1408103.3.peg.5007"/>
<feature type="chain" id="PRO_5005641782" evidence="3">
    <location>
        <begin position="24"/>
        <end position="133"/>
    </location>
</feature>
<feature type="signal peptide" evidence="3">
    <location>
        <begin position="1"/>
        <end position="23"/>
    </location>
</feature>